<dbReference type="AlphaFoldDB" id="A0A0A8ZU61"/>
<evidence type="ECO:0000313" key="1">
    <source>
        <dbReference type="EMBL" id="JAD42336.1"/>
    </source>
</evidence>
<organism evidence="1">
    <name type="scientific">Arundo donax</name>
    <name type="common">Giant reed</name>
    <name type="synonym">Donax arundinaceus</name>
    <dbReference type="NCBI Taxonomy" id="35708"/>
    <lineage>
        <taxon>Eukaryota</taxon>
        <taxon>Viridiplantae</taxon>
        <taxon>Streptophyta</taxon>
        <taxon>Embryophyta</taxon>
        <taxon>Tracheophyta</taxon>
        <taxon>Spermatophyta</taxon>
        <taxon>Magnoliopsida</taxon>
        <taxon>Liliopsida</taxon>
        <taxon>Poales</taxon>
        <taxon>Poaceae</taxon>
        <taxon>PACMAD clade</taxon>
        <taxon>Arundinoideae</taxon>
        <taxon>Arundineae</taxon>
        <taxon>Arundo</taxon>
    </lineage>
</organism>
<sequence>MLGSKHNGTFRLPTISLPHMQEFTVLPVGAELYSLQSFSDLILHLIDIYMAQCCPLSGLIRIVPF</sequence>
<reference evidence="1" key="2">
    <citation type="journal article" date="2015" name="Data Brief">
        <title>Shoot transcriptome of the giant reed, Arundo donax.</title>
        <authorList>
            <person name="Barrero R.A."/>
            <person name="Guerrero F.D."/>
            <person name="Moolhuijzen P."/>
            <person name="Goolsby J.A."/>
            <person name="Tidwell J."/>
            <person name="Bellgard S.E."/>
            <person name="Bellgard M.I."/>
        </authorList>
    </citation>
    <scope>NUCLEOTIDE SEQUENCE</scope>
    <source>
        <tissue evidence="1">Shoot tissue taken approximately 20 cm above the soil surface</tissue>
    </source>
</reference>
<proteinExistence type="predicted"/>
<reference evidence="1" key="1">
    <citation type="submission" date="2014-09" db="EMBL/GenBank/DDBJ databases">
        <authorList>
            <person name="Magalhaes I.L.F."/>
            <person name="Oliveira U."/>
            <person name="Santos F.R."/>
            <person name="Vidigal T.H.D.A."/>
            <person name="Brescovit A.D."/>
            <person name="Santos A.J."/>
        </authorList>
    </citation>
    <scope>NUCLEOTIDE SEQUENCE</scope>
    <source>
        <tissue evidence="1">Shoot tissue taken approximately 20 cm above the soil surface</tissue>
    </source>
</reference>
<name>A0A0A8ZU61_ARUDO</name>
<dbReference type="EMBL" id="GBRH01255559">
    <property type="protein sequence ID" value="JAD42336.1"/>
    <property type="molecule type" value="Transcribed_RNA"/>
</dbReference>
<accession>A0A0A8ZU61</accession>
<protein>
    <submittedName>
        <fullName evidence="1">Uncharacterized protein</fullName>
    </submittedName>
</protein>